<reference evidence="4" key="1">
    <citation type="journal article" date="2019" name="Int. J. Syst. Evol. Microbiol.">
        <title>The Global Catalogue of Microorganisms (GCM) 10K type strain sequencing project: providing services to taxonomists for standard genome sequencing and annotation.</title>
        <authorList>
            <consortium name="The Broad Institute Genomics Platform"/>
            <consortium name="The Broad Institute Genome Sequencing Center for Infectious Disease"/>
            <person name="Wu L."/>
            <person name="Ma J."/>
        </authorList>
    </citation>
    <scope>NUCLEOTIDE SEQUENCE [LARGE SCALE GENOMIC DNA]</scope>
    <source>
        <strain evidence="4">CGMCC 1.13574</strain>
    </source>
</reference>
<evidence type="ECO:0000313" key="4">
    <source>
        <dbReference type="Proteomes" id="UP001595892"/>
    </source>
</evidence>
<dbReference type="PROSITE" id="PS51257">
    <property type="entry name" value="PROKAR_LIPOPROTEIN"/>
    <property type="match status" value="1"/>
</dbReference>
<evidence type="ECO:0000256" key="1">
    <source>
        <dbReference type="SAM" id="MobiDB-lite"/>
    </source>
</evidence>
<keyword evidence="4" id="KW-1185">Reference proteome</keyword>
<dbReference type="Proteomes" id="UP001595892">
    <property type="component" value="Unassembled WGS sequence"/>
</dbReference>
<feature type="chain" id="PRO_5046674254" evidence="2">
    <location>
        <begin position="21"/>
        <end position="158"/>
    </location>
</feature>
<name>A0ABV9NMT6_9GAMM</name>
<organism evidence="3 4">
    <name type="scientific">Coralloluteibacterium thermophilum</name>
    <dbReference type="NCBI Taxonomy" id="2707049"/>
    <lineage>
        <taxon>Bacteria</taxon>
        <taxon>Pseudomonadati</taxon>
        <taxon>Pseudomonadota</taxon>
        <taxon>Gammaproteobacteria</taxon>
        <taxon>Lysobacterales</taxon>
        <taxon>Lysobacteraceae</taxon>
        <taxon>Coralloluteibacterium</taxon>
    </lineage>
</organism>
<feature type="compositionally biased region" description="Basic and acidic residues" evidence="1">
    <location>
        <begin position="139"/>
        <end position="151"/>
    </location>
</feature>
<accession>A0ABV9NMT6</accession>
<dbReference type="RefSeq" id="WP_377004152.1">
    <property type="nucleotide sequence ID" value="NZ_JBHSGG010000023.1"/>
</dbReference>
<evidence type="ECO:0000256" key="2">
    <source>
        <dbReference type="SAM" id="SignalP"/>
    </source>
</evidence>
<gene>
    <name evidence="3" type="ORF">ACFO3Q_08105</name>
</gene>
<feature type="signal peptide" evidence="2">
    <location>
        <begin position="1"/>
        <end position="20"/>
    </location>
</feature>
<dbReference type="InterPro" id="IPR045500">
    <property type="entry name" value="DUF6491"/>
</dbReference>
<evidence type="ECO:0000313" key="3">
    <source>
        <dbReference type="EMBL" id="MFC4728128.1"/>
    </source>
</evidence>
<keyword evidence="2" id="KW-0732">Signal</keyword>
<sequence>MPRSARHTSLLFGMVLSAAAAVAGCASTSPRDRDDARLAEYRAVAGEPVRSFRYFNLMSWEPLGDAALAVRTRPGEAWLLELAGPCQDLVYVRNIGLTSSAGTVSARFDRVITGRSNIPCHIETIRPVDLRALREHERDERSIEMRERPTEWGDDAGT</sequence>
<feature type="region of interest" description="Disordered" evidence="1">
    <location>
        <begin position="139"/>
        <end position="158"/>
    </location>
</feature>
<dbReference type="Pfam" id="PF20101">
    <property type="entry name" value="DUF6491"/>
    <property type="match status" value="1"/>
</dbReference>
<comment type="caution">
    <text evidence="3">The sequence shown here is derived from an EMBL/GenBank/DDBJ whole genome shotgun (WGS) entry which is preliminary data.</text>
</comment>
<dbReference type="EMBL" id="JBHSGG010000023">
    <property type="protein sequence ID" value="MFC4728128.1"/>
    <property type="molecule type" value="Genomic_DNA"/>
</dbReference>
<protein>
    <submittedName>
        <fullName evidence="3">DUF6491 family protein</fullName>
    </submittedName>
</protein>
<proteinExistence type="predicted"/>